<evidence type="ECO:0000313" key="2">
    <source>
        <dbReference type="Proteomes" id="UP001341444"/>
    </source>
</evidence>
<comment type="caution">
    <text evidence="1">The sequence shown here is derived from an EMBL/GenBank/DDBJ whole genome shotgun (WGS) entry which is preliminary data.</text>
</comment>
<reference evidence="1 2" key="1">
    <citation type="submission" date="2023-03" db="EMBL/GenBank/DDBJ databases">
        <title>Bacillus Genome Sequencing.</title>
        <authorList>
            <person name="Dunlap C."/>
        </authorList>
    </citation>
    <scope>NUCLEOTIDE SEQUENCE [LARGE SCALE GENOMIC DNA]</scope>
    <source>
        <strain evidence="1 2">B-23453</strain>
    </source>
</reference>
<name>A0ABU6MKC2_9BACI</name>
<dbReference type="RefSeq" id="WP_066261738.1">
    <property type="nucleotide sequence ID" value="NZ_JARMAB010000026.1"/>
</dbReference>
<dbReference type="InterPro" id="IPR011990">
    <property type="entry name" value="TPR-like_helical_dom_sf"/>
</dbReference>
<dbReference type="Proteomes" id="UP001341444">
    <property type="component" value="Unassembled WGS sequence"/>
</dbReference>
<dbReference type="Pfam" id="PF14559">
    <property type="entry name" value="TPR_19"/>
    <property type="match status" value="1"/>
</dbReference>
<dbReference type="SUPFAM" id="SSF48452">
    <property type="entry name" value="TPR-like"/>
    <property type="match status" value="1"/>
</dbReference>
<gene>
    <name evidence="1" type="ORF">P4T90_17440</name>
</gene>
<protein>
    <submittedName>
        <fullName evidence="1">Tetratricopeptide repeat protein</fullName>
    </submittedName>
</protein>
<accession>A0ABU6MKC2</accession>
<proteinExistence type="predicted"/>
<dbReference type="Gene3D" id="1.25.40.10">
    <property type="entry name" value="Tetratricopeptide repeat domain"/>
    <property type="match status" value="1"/>
</dbReference>
<dbReference type="EMBL" id="JARMAB010000026">
    <property type="protein sequence ID" value="MED1204832.1"/>
    <property type="molecule type" value="Genomic_DNA"/>
</dbReference>
<organism evidence="1 2">
    <name type="scientific">Heyndrickxia acidicola</name>
    <dbReference type="NCBI Taxonomy" id="209389"/>
    <lineage>
        <taxon>Bacteria</taxon>
        <taxon>Bacillati</taxon>
        <taxon>Bacillota</taxon>
        <taxon>Bacilli</taxon>
        <taxon>Bacillales</taxon>
        <taxon>Bacillaceae</taxon>
        <taxon>Heyndrickxia</taxon>
    </lineage>
</organism>
<sequence length="336" mass="39576">MKDNRKTGKVIHFPGLKERLMAIGIERLEEKKYTDAVELLSQAKELDRDDAEVGMAYLVALYEAGDYEKAKQQGEELLHKGIGDYFEIFDIFIMILIQLGEHKAVKDTITALFEEREVPADRMEHYEKLLQFSQKRIPQKEEKKDFPNTEDLQPTSILRNLEVKEQVFRAAQLNYENIYPYMAELREFLENPHNHPFVKSMVVNVLKEHGVERPAFIRKFTFEEQVVPSELPAVFETPFYLEFIEYLRKEVEDKNPTLYQQIKIVVDRHFFILYPFEPIPMSAPVWAAAYFLFVQEMYQDGIDPEITAQQFGVDRETLEKALRWIDEIEEISLPIV</sequence>
<evidence type="ECO:0000313" key="1">
    <source>
        <dbReference type="EMBL" id="MED1204832.1"/>
    </source>
</evidence>
<keyword evidence="2" id="KW-1185">Reference proteome</keyword>